<feature type="region of interest" description="Disordered" evidence="1">
    <location>
        <begin position="188"/>
        <end position="216"/>
    </location>
</feature>
<gene>
    <name evidence="2" type="ORF">MEDL_44546</name>
</gene>
<dbReference type="EMBL" id="CAJPWZ010002157">
    <property type="protein sequence ID" value="CAG2231780.1"/>
    <property type="molecule type" value="Genomic_DNA"/>
</dbReference>
<evidence type="ECO:0000313" key="2">
    <source>
        <dbReference type="EMBL" id="CAG2231780.1"/>
    </source>
</evidence>
<organism evidence="2 3">
    <name type="scientific">Mytilus edulis</name>
    <name type="common">Blue mussel</name>
    <dbReference type="NCBI Taxonomy" id="6550"/>
    <lineage>
        <taxon>Eukaryota</taxon>
        <taxon>Metazoa</taxon>
        <taxon>Spiralia</taxon>
        <taxon>Lophotrochozoa</taxon>
        <taxon>Mollusca</taxon>
        <taxon>Bivalvia</taxon>
        <taxon>Autobranchia</taxon>
        <taxon>Pteriomorphia</taxon>
        <taxon>Mytilida</taxon>
        <taxon>Mytiloidea</taxon>
        <taxon>Mytilidae</taxon>
        <taxon>Mytilinae</taxon>
        <taxon>Mytilus</taxon>
    </lineage>
</organism>
<feature type="region of interest" description="Disordered" evidence="1">
    <location>
        <begin position="255"/>
        <end position="296"/>
    </location>
</feature>
<accession>A0A8S3TPW0</accession>
<feature type="compositionally biased region" description="Basic and acidic residues" evidence="1">
    <location>
        <begin position="273"/>
        <end position="284"/>
    </location>
</feature>
<feature type="compositionally biased region" description="Basic and acidic residues" evidence="1">
    <location>
        <begin position="201"/>
        <end position="216"/>
    </location>
</feature>
<proteinExistence type="predicted"/>
<dbReference type="AlphaFoldDB" id="A0A8S3TPW0"/>
<sequence>MEEESNERHRIFKCLVYTGSDVLRDTVKRKMLINTSFEQYLNQNKHKFYHQFEKSRYKPCCSGNPHNCVVNGKMDRIMFFKMYNIKAELDTQDCLIDLKTYRYKKSIEREIKTLKNYDHDLKLESKIMHESIDNMAKEETDGLKYAIKHGNESTKTDINKVQDLIENREKESRTMQCKKRIKAHVQREGMKTRLQSKRNRNSLDKRLSENREKESRTMQCKKRIKAHVQREGMKTRLQSKRNRNSLDKRLSAFQRTKERERTCRKSNKRKMIKMSEKAQEELIQHSKRLKTGKNKT</sequence>
<keyword evidence="3" id="KW-1185">Reference proteome</keyword>
<reference evidence="2" key="1">
    <citation type="submission" date="2021-03" db="EMBL/GenBank/DDBJ databases">
        <authorList>
            <person name="Bekaert M."/>
        </authorList>
    </citation>
    <scope>NUCLEOTIDE SEQUENCE</scope>
</reference>
<protein>
    <submittedName>
        <fullName evidence="2">Uncharacterized protein</fullName>
    </submittedName>
</protein>
<comment type="caution">
    <text evidence="2">The sequence shown here is derived from an EMBL/GenBank/DDBJ whole genome shotgun (WGS) entry which is preliminary data.</text>
</comment>
<dbReference type="Proteomes" id="UP000683360">
    <property type="component" value="Unassembled WGS sequence"/>
</dbReference>
<evidence type="ECO:0000256" key="1">
    <source>
        <dbReference type="SAM" id="MobiDB-lite"/>
    </source>
</evidence>
<feature type="compositionally biased region" description="Basic residues" evidence="1">
    <location>
        <begin position="285"/>
        <end position="296"/>
    </location>
</feature>
<evidence type="ECO:0000313" key="3">
    <source>
        <dbReference type="Proteomes" id="UP000683360"/>
    </source>
</evidence>
<name>A0A8S3TPW0_MYTED</name>